<gene>
    <name evidence="3" type="ORF">BJ875DRAFT_125350</name>
</gene>
<name>A0A9P7YQ48_9HELO</name>
<accession>A0A9P7YQ48</accession>
<organism evidence="3 4">
    <name type="scientific">Amylocarpus encephaloides</name>
    <dbReference type="NCBI Taxonomy" id="45428"/>
    <lineage>
        <taxon>Eukaryota</taxon>
        <taxon>Fungi</taxon>
        <taxon>Dikarya</taxon>
        <taxon>Ascomycota</taxon>
        <taxon>Pezizomycotina</taxon>
        <taxon>Leotiomycetes</taxon>
        <taxon>Helotiales</taxon>
        <taxon>Helotiales incertae sedis</taxon>
        <taxon>Amylocarpus</taxon>
    </lineage>
</organism>
<comment type="caution">
    <text evidence="3">The sequence shown here is derived from an EMBL/GenBank/DDBJ whole genome shotgun (WGS) entry which is preliminary data.</text>
</comment>
<keyword evidence="4" id="KW-1185">Reference proteome</keyword>
<dbReference type="PANTHER" id="PTHR38117:SF2">
    <property type="entry name" value="NACHT AND WD40 DOMAIN PROTEIN"/>
    <property type="match status" value="1"/>
</dbReference>
<evidence type="ECO:0000313" key="3">
    <source>
        <dbReference type="EMBL" id="KAG9237729.1"/>
    </source>
</evidence>
<reference evidence="3" key="1">
    <citation type="journal article" date="2021" name="IMA Fungus">
        <title>Genomic characterization of three marine fungi, including Emericellopsis atlantica sp. nov. with signatures of a generalist lifestyle and marine biomass degradation.</title>
        <authorList>
            <person name="Hagestad O.C."/>
            <person name="Hou L."/>
            <person name="Andersen J.H."/>
            <person name="Hansen E.H."/>
            <person name="Altermark B."/>
            <person name="Li C."/>
            <person name="Kuhnert E."/>
            <person name="Cox R.J."/>
            <person name="Crous P.W."/>
            <person name="Spatafora J.W."/>
            <person name="Lail K."/>
            <person name="Amirebrahimi M."/>
            <person name="Lipzen A."/>
            <person name="Pangilinan J."/>
            <person name="Andreopoulos W."/>
            <person name="Hayes R.D."/>
            <person name="Ng V."/>
            <person name="Grigoriev I.V."/>
            <person name="Jackson S.A."/>
            <person name="Sutton T.D.S."/>
            <person name="Dobson A.D.W."/>
            <person name="Rama T."/>
        </authorList>
    </citation>
    <scope>NUCLEOTIDE SEQUENCE</scope>
    <source>
        <strain evidence="3">TRa018bII</strain>
    </source>
</reference>
<dbReference type="InterPro" id="IPR055481">
    <property type="entry name" value="DUF7053"/>
</dbReference>
<dbReference type="PANTHER" id="PTHR38117">
    <property type="entry name" value="NACHT AND WD40 DOMAIN PROTEIN"/>
    <property type="match status" value="1"/>
</dbReference>
<proteinExistence type="predicted"/>
<dbReference type="OrthoDB" id="3246050at2759"/>
<dbReference type="EMBL" id="MU251381">
    <property type="protein sequence ID" value="KAG9237729.1"/>
    <property type="molecule type" value="Genomic_DNA"/>
</dbReference>
<evidence type="ECO:0000256" key="1">
    <source>
        <dbReference type="SAM" id="MobiDB-lite"/>
    </source>
</evidence>
<dbReference type="AlphaFoldDB" id="A0A9P7YQ48"/>
<dbReference type="Pfam" id="PF23155">
    <property type="entry name" value="DUF7053"/>
    <property type="match status" value="1"/>
</dbReference>
<feature type="domain" description="DUF7053" evidence="2">
    <location>
        <begin position="8"/>
        <end position="184"/>
    </location>
</feature>
<evidence type="ECO:0000259" key="2">
    <source>
        <dbReference type="Pfam" id="PF23155"/>
    </source>
</evidence>
<protein>
    <recommendedName>
        <fullName evidence="2">DUF7053 domain-containing protein</fullName>
    </recommendedName>
</protein>
<evidence type="ECO:0000313" key="4">
    <source>
        <dbReference type="Proteomes" id="UP000824998"/>
    </source>
</evidence>
<sequence length="210" mass="23011">MASFLNTSHTAESRAELPSHVTKWQVIAVLHDPEGILSLNPIIKSYVVLPPASSVSFYQNVVNELKPSTRAEIEKTRVFSVIEGSGDSKGEDGDTWRGGWAQMFVPDQISYETSYQQRDGGAVAITHAPMGVRSVTHWSVEEIEGRLMIAVKLVVTSNRMLMGFIKTTLQASINQLSGDFVKAMDKKAGERAKDESTAEVQAIEKAKAES</sequence>
<feature type="region of interest" description="Disordered" evidence="1">
    <location>
        <begin position="189"/>
        <end position="210"/>
    </location>
</feature>
<dbReference type="Proteomes" id="UP000824998">
    <property type="component" value="Unassembled WGS sequence"/>
</dbReference>